<dbReference type="AlphaFoldDB" id="A0AAE1CNV9"/>
<accession>A0AAE1CNV9</accession>
<reference evidence="1" key="1">
    <citation type="journal article" date="2023" name="G3 (Bethesda)">
        <title>A reference genome for the long-term kleptoplast-retaining sea slug Elysia crispata morphotype clarki.</title>
        <authorList>
            <person name="Eastman K.E."/>
            <person name="Pendleton A.L."/>
            <person name="Shaikh M.A."/>
            <person name="Suttiyut T."/>
            <person name="Ogas R."/>
            <person name="Tomko P."/>
            <person name="Gavelis G."/>
            <person name="Widhalm J.R."/>
            <person name="Wisecaver J.H."/>
        </authorList>
    </citation>
    <scope>NUCLEOTIDE SEQUENCE</scope>
    <source>
        <strain evidence="1">ECLA1</strain>
    </source>
</reference>
<organism evidence="1 2">
    <name type="scientific">Elysia crispata</name>
    <name type="common">lettuce slug</name>
    <dbReference type="NCBI Taxonomy" id="231223"/>
    <lineage>
        <taxon>Eukaryota</taxon>
        <taxon>Metazoa</taxon>
        <taxon>Spiralia</taxon>
        <taxon>Lophotrochozoa</taxon>
        <taxon>Mollusca</taxon>
        <taxon>Gastropoda</taxon>
        <taxon>Heterobranchia</taxon>
        <taxon>Euthyneura</taxon>
        <taxon>Panpulmonata</taxon>
        <taxon>Sacoglossa</taxon>
        <taxon>Placobranchoidea</taxon>
        <taxon>Plakobranchidae</taxon>
        <taxon>Elysia</taxon>
    </lineage>
</organism>
<proteinExistence type="predicted"/>
<name>A0AAE1CNV9_9GAST</name>
<evidence type="ECO:0008006" key="3">
    <source>
        <dbReference type="Google" id="ProtNLM"/>
    </source>
</evidence>
<comment type="caution">
    <text evidence="1">The sequence shown here is derived from an EMBL/GenBank/DDBJ whole genome shotgun (WGS) entry which is preliminary data.</text>
</comment>
<evidence type="ECO:0000313" key="2">
    <source>
        <dbReference type="Proteomes" id="UP001283361"/>
    </source>
</evidence>
<dbReference type="PANTHER" id="PTHR10492:SF57">
    <property type="entry name" value="ATP-DEPENDENT DNA HELICASE"/>
    <property type="match status" value="1"/>
</dbReference>
<keyword evidence="2" id="KW-1185">Reference proteome</keyword>
<sequence length="146" mass="17012">MSIERIYTAHPTEGERFFLRLLLQHVKGAESFEDIRRSPVRILYPTFRQAASSMGLLEDDEEWVDCMTETAFTASLSQFMHLFATILLFCNPSSPVTLWDTLKKQLSEDFYYQLYGDERTTLGNRCTKMALIEINNILAQHKKKNH</sequence>
<evidence type="ECO:0000313" key="1">
    <source>
        <dbReference type="EMBL" id="KAK3723869.1"/>
    </source>
</evidence>
<dbReference type="PANTHER" id="PTHR10492">
    <property type="match status" value="1"/>
</dbReference>
<dbReference type="Proteomes" id="UP001283361">
    <property type="component" value="Unassembled WGS sequence"/>
</dbReference>
<gene>
    <name evidence="1" type="ORF">RRG08_008673</name>
</gene>
<dbReference type="EMBL" id="JAWDGP010007354">
    <property type="protein sequence ID" value="KAK3723869.1"/>
    <property type="molecule type" value="Genomic_DNA"/>
</dbReference>
<protein>
    <recommendedName>
        <fullName evidence="3">Helitron helicase-like domain-containing protein</fullName>
    </recommendedName>
</protein>